<evidence type="ECO:0000313" key="2">
    <source>
        <dbReference type="EMBL" id="EAW29799.1"/>
    </source>
</evidence>
<comment type="caution">
    <text evidence="2">The sequence shown here is derived from an EMBL/GenBank/DDBJ whole genome shotgun (WGS) entry which is preliminary data.</text>
</comment>
<dbReference type="eggNOG" id="ENOG5033BK2">
    <property type="taxonomic scope" value="Bacteria"/>
</dbReference>
<proteinExistence type="predicted"/>
<organism evidence="2 3">
    <name type="scientific">marine gamma proteobacterium HTCC2143</name>
    <dbReference type="NCBI Taxonomy" id="247633"/>
    <lineage>
        <taxon>Bacteria</taxon>
        <taxon>Pseudomonadati</taxon>
        <taxon>Pseudomonadota</taxon>
        <taxon>Gammaproteobacteria</taxon>
        <taxon>Cellvibrionales</taxon>
        <taxon>Spongiibacteraceae</taxon>
        <taxon>BD1-7 clade</taxon>
    </lineage>
</organism>
<accession>A0YHD0</accession>
<gene>
    <name evidence="2" type="ORF">GP2143_07118</name>
</gene>
<feature type="compositionally biased region" description="Basic and acidic residues" evidence="1">
    <location>
        <begin position="73"/>
        <end position="83"/>
    </location>
</feature>
<evidence type="ECO:0000256" key="1">
    <source>
        <dbReference type="SAM" id="MobiDB-lite"/>
    </source>
</evidence>
<protein>
    <submittedName>
        <fullName evidence="2">Uncharacterized protein</fullName>
    </submittedName>
</protein>
<sequence>MPSAFLEIVQLDSGEIVLRNSDGEGEPLVNIRFSAAAKDYIGKSEVDIAKVMIQAGIQAAAHINEARATGSDSPRDSDEQTLH</sequence>
<feature type="region of interest" description="Disordered" evidence="1">
    <location>
        <begin position="64"/>
        <end position="83"/>
    </location>
</feature>
<dbReference type="STRING" id="247633.GP2143_07118"/>
<dbReference type="AlphaFoldDB" id="A0YHD0"/>
<evidence type="ECO:0000313" key="3">
    <source>
        <dbReference type="Proteomes" id="UP000004931"/>
    </source>
</evidence>
<name>A0YHD0_9GAMM</name>
<keyword evidence="3" id="KW-1185">Reference proteome</keyword>
<dbReference type="EMBL" id="AAVT01000015">
    <property type="protein sequence ID" value="EAW29799.1"/>
    <property type="molecule type" value="Genomic_DNA"/>
</dbReference>
<dbReference type="OrthoDB" id="6370236at2"/>
<dbReference type="Proteomes" id="UP000004931">
    <property type="component" value="Unassembled WGS sequence"/>
</dbReference>
<reference evidence="2 3" key="1">
    <citation type="journal article" date="2010" name="J. Bacteriol.">
        <title>Genome sequence of the oligotrophic marine Gammaproteobacterium HTCC2143, isolated from the Oregon Coast.</title>
        <authorList>
            <person name="Oh H.M."/>
            <person name="Kang I."/>
            <person name="Ferriera S."/>
            <person name="Giovannoni S.J."/>
            <person name="Cho J.C."/>
        </authorList>
    </citation>
    <scope>NUCLEOTIDE SEQUENCE [LARGE SCALE GENOMIC DNA]</scope>
    <source>
        <strain evidence="2 3">HTCC2143</strain>
    </source>
</reference>